<evidence type="ECO:0000259" key="7">
    <source>
        <dbReference type="Pfam" id="PF01035"/>
    </source>
</evidence>
<evidence type="ECO:0000256" key="2">
    <source>
        <dbReference type="ARBA" id="ARBA00022603"/>
    </source>
</evidence>
<evidence type="ECO:0000313" key="9">
    <source>
        <dbReference type="Proteomes" id="UP000003781"/>
    </source>
</evidence>
<dbReference type="CDD" id="cd06445">
    <property type="entry name" value="ATase"/>
    <property type="match status" value="1"/>
</dbReference>
<keyword evidence="2 8" id="KW-0489">Methyltransferase</keyword>
<keyword evidence="4" id="KW-0227">DNA damage</keyword>
<organism evidence="8 9">
    <name type="scientific">Crocosphaera chwakensis CCY0110</name>
    <dbReference type="NCBI Taxonomy" id="391612"/>
    <lineage>
        <taxon>Bacteria</taxon>
        <taxon>Bacillati</taxon>
        <taxon>Cyanobacteriota</taxon>
        <taxon>Cyanophyceae</taxon>
        <taxon>Oscillatoriophycideae</taxon>
        <taxon>Chroococcales</taxon>
        <taxon>Aphanothecaceae</taxon>
        <taxon>Crocosphaera</taxon>
        <taxon>Crocosphaera chwakensis</taxon>
    </lineage>
</organism>
<dbReference type="PROSITE" id="PS00374">
    <property type="entry name" value="MGMT"/>
    <property type="match status" value="1"/>
</dbReference>
<dbReference type="RefSeq" id="WP_008277415.1">
    <property type="nucleotide sequence ID" value="NZ_AAXW01000043.1"/>
</dbReference>
<dbReference type="NCBIfam" id="TIGR00589">
    <property type="entry name" value="ogt"/>
    <property type="match status" value="1"/>
</dbReference>
<dbReference type="PANTHER" id="PTHR10815:SF13">
    <property type="entry name" value="METHYLATED-DNA--PROTEIN-CYSTEINE METHYLTRANSFERASE"/>
    <property type="match status" value="1"/>
</dbReference>
<accession>A3IVK5</accession>
<keyword evidence="5" id="KW-0234">DNA repair</keyword>
<dbReference type="Gene3D" id="1.10.10.10">
    <property type="entry name" value="Winged helix-like DNA-binding domain superfamily/Winged helix DNA-binding domain"/>
    <property type="match status" value="1"/>
</dbReference>
<dbReference type="GO" id="GO:0032259">
    <property type="term" value="P:methylation"/>
    <property type="evidence" value="ECO:0007669"/>
    <property type="project" value="UniProtKB-KW"/>
</dbReference>
<reference evidence="8 9" key="1">
    <citation type="submission" date="2007-03" db="EMBL/GenBank/DDBJ databases">
        <authorList>
            <person name="Stal L."/>
            <person name="Ferriera S."/>
            <person name="Johnson J."/>
            <person name="Kravitz S."/>
            <person name="Beeson K."/>
            <person name="Sutton G."/>
            <person name="Rogers Y.-H."/>
            <person name="Friedman R."/>
            <person name="Frazier M."/>
            <person name="Venter J.C."/>
        </authorList>
    </citation>
    <scope>NUCLEOTIDE SEQUENCE [LARGE SCALE GENOMIC DNA]</scope>
    <source>
        <strain evidence="8 9">CCY0110</strain>
    </source>
</reference>
<comment type="catalytic activity">
    <reaction evidence="1">
        <text>a 4-O-methyl-thymidine in DNA + L-cysteinyl-[protein] = a thymidine in DNA + S-methyl-L-cysteinyl-[protein]</text>
        <dbReference type="Rhea" id="RHEA:53428"/>
        <dbReference type="Rhea" id="RHEA-COMP:10131"/>
        <dbReference type="Rhea" id="RHEA-COMP:10132"/>
        <dbReference type="Rhea" id="RHEA-COMP:13555"/>
        <dbReference type="Rhea" id="RHEA-COMP:13556"/>
        <dbReference type="ChEBI" id="CHEBI:29950"/>
        <dbReference type="ChEBI" id="CHEBI:82612"/>
        <dbReference type="ChEBI" id="CHEBI:137386"/>
        <dbReference type="ChEBI" id="CHEBI:137387"/>
        <dbReference type="EC" id="2.1.1.63"/>
    </reaction>
</comment>
<evidence type="ECO:0000313" key="8">
    <source>
        <dbReference type="EMBL" id="EAZ89480.1"/>
    </source>
</evidence>
<sequence>MIKSSPEFREQCYDLLLKIPHGKVTTYKEIAKALGSKAWRTVGSVIALNPNLINVPCHRVIKSNGQIGNYVLGTDRKAELLTKEGIPLAKGKVVNFEQYFHRF</sequence>
<proteinExistence type="predicted"/>
<comment type="caution">
    <text evidence="8">The sequence shown here is derived from an EMBL/GenBank/DDBJ whole genome shotgun (WGS) entry which is preliminary data.</text>
</comment>
<dbReference type="InterPro" id="IPR001497">
    <property type="entry name" value="MethylDNA_cys_MeTrfase_AS"/>
</dbReference>
<dbReference type="PANTHER" id="PTHR10815">
    <property type="entry name" value="METHYLATED-DNA--PROTEIN-CYSTEINE METHYLTRANSFERASE"/>
    <property type="match status" value="1"/>
</dbReference>
<evidence type="ECO:0000256" key="4">
    <source>
        <dbReference type="ARBA" id="ARBA00022763"/>
    </source>
</evidence>
<comment type="catalytic activity">
    <reaction evidence="6">
        <text>a 6-O-methyl-2'-deoxyguanosine in DNA + L-cysteinyl-[protein] = S-methyl-L-cysteinyl-[protein] + a 2'-deoxyguanosine in DNA</text>
        <dbReference type="Rhea" id="RHEA:24000"/>
        <dbReference type="Rhea" id="RHEA-COMP:10131"/>
        <dbReference type="Rhea" id="RHEA-COMP:10132"/>
        <dbReference type="Rhea" id="RHEA-COMP:11367"/>
        <dbReference type="Rhea" id="RHEA-COMP:11368"/>
        <dbReference type="ChEBI" id="CHEBI:29950"/>
        <dbReference type="ChEBI" id="CHEBI:82612"/>
        <dbReference type="ChEBI" id="CHEBI:85445"/>
        <dbReference type="ChEBI" id="CHEBI:85448"/>
        <dbReference type="EC" id="2.1.1.63"/>
    </reaction>
</comment>
<evidence type="ECO:0000256" key="3">
    <source>
        <dbReference type="ARBA" id="ARBA00022679"/>
    </source>
</evidence>
<evidence type="ECO:0000256" key="5">
    <source>
        <dbReference type="ARBA" id="ARBA00023204"/>
    </source>
</evidence>
<dbReference type="SUPFAM" id="SSF46767">
    <property type="entry name" value="Methylated DNA-protein cysteine methyltransferase, C-terminal domain"/>
    <property type="match status" value="1"/>
</dbReference>
<keyword evidence="9" id="KW-1185">Reference proteome</keyword>
<gene>
    <name evidence="8" type="ORF">CY0110_01515</name>
</gene>
<feature type="domain" description="Methylated-DNA-[protein]-cysteine S-methyltransferase DNA binding" evidence="7">
    <location>
        <begin position="7"/>
        <end position="86"/>
    </location>
</feature>
<evidence type="ECO:0000256" key="6">
    <source>
        <dbReference type="ARBA" id="ARBA00049348"/>
    </source>
</evidence>
<name>A3IVK5_9CHRO</name>
<keyword evidence="3 8" id="KW-0808">Transferase</keyword>
<dbReference type="Pfam" id="PF01035">
    <property type="entry name" value="DNA_binding_1"/>
    <property type="match status" value="1"/>
</dbReference>
<dbReference type="InterPro" id="IPR036388">
    <property type="entry name" value="WH-like_DNA-bd_sf"/>
</dbReference>
<dbReference type="GO" id="GO:0006281">
    <property type="term" value="P:DNA repair"/>
    <property type="evidence" value="ECO:0007669"/>
    <property type="project" value="UniProtKB-KW"/>
</dbReference>
<dbReference type="AlphaFoldDB" id="A3IVK5"/>
<dbReference type="OrthoDB" id="9802228at2"/>
<evidence type="ECO:0000256" key="1">
    <source>
        <dbReference type="ARBA" id="ARBA00001286"/>
    </source>
</evidence>
<dbReference type="EMBL" id="AAXW01000043">
    <property type="protein sequence ID" value="EAZ89480.1"/>
    <property type="molecule type" value="Genomic_DNA"/>
</dbReference>
<dbReference type="InterPro" id="IPR014048">
    <property type="entry name" value="MethylDNA_cys_MeTrfase_DNA-bd"/>
</dbReference>
<dbReference type="GO" id="GO:0003908">
    <property type="term" value="F:methylated-DNA-[protein]-cysteine S-methyltransferase activity"/>
    <property type="evidence" value="ECO:0007669"/>
    <property type="project" value="UniProtKB-EC"/>
</dbReference>
<dbReference type="Proteomes" id="UP000003781">
    <property type="component" value="Unassembled WGS sequence"/>
</dbReference>
<protein>
    <submittedName>
        <fullName evidence="8">Methyltransferase</fullName>
    </submittedName>
</protein>
<dbReference type="eggNOG" id="COG0350">
    <property type="taxonomic scope" value="Bacteria"/>
</dbReference>
<dbReference type="InterPro" id="IPR036217">
    <property type="entry name" value="MethylDNA_cys_MeTrfase_DNAb"/>
</dbReference>